<sequence>MSEPGDQGQQSTAADSGSSAQPHVPVEAHLPTDAYPTAYPSTYPMPDPSPAAPAWETVPTYPAAAPAYPAADPYGYQGGAVPPVQQQYRPGAHPVGSYQPYGSAGRNPAGYPYAVREAPMCGLAVASLVCGIVWVYWITSILAIVFAAVALGKIKREGLRGRGLAIAGLVLGLVWMALLGLALIGFVVGGTSGVVPFAGN</sequence>
<gene>
    <name evidence="4" type="ORF">ABLG96_15965</name>
</gene>
<evidence type="ECO:0000259" key="3">
    <source>
        <dbReference type="Pfam" id="PF13828"/>
    </source>
</evidence>
<feature type="transmembrane region" description="Helical" evidence="2">
    <location>
        <begin position="164"/>
        <end position="188"/>
    </location>
</feature>
<accession>A0AAU8DNB2</accession>
<dbReference type="EMBL" id="CP159218">
    <property type="protein sequence ID" value="XCG62712.1"/>
    <property type="molecule type" value="Genomic_DNA"/>
</dbReference>
<feature type="domain" description="DUF4190" evidence="3">
    <location>
        <begin position="123"/>
        <end position="181"/>
    </location>
</feature>
<reference evidence="4" key="1">
    <citation type="submission" date="2024-05" db="EMBL/GenBank/DDBJ databases">
        <authorList>
            <person name="Cai S.Y."/>
            <person name="Jin L.M."/>
            <person name="Li H.R."/>
        </authorList>
    </citation>
    <scope>NUCLEOTIDE SEQUENCE</scope>
    <source>
        <strain evidence="4">A5-74</strain>
    </source>
</reference>
<organism evidence="4">
    <name type="scientific">Nakamurella sp. A5-74</name>
    <dbReference type="NCBI Taxonomy" id="3158264"/>
    <lineage>
        <taxon>Bacteria</taxon>
        <taxon>Bacillati</taxon>
        <taxon>Actinomycetota</taxon>
        <taxon>Actinomycetes</taxon>
        <taxon>Nakamurellales</taxon>
        <taxon>Nakamurellaceae</taxon>
        <taxon>Nakamurella</taxon>
    </lineage>
</organism>
<evidence type="ECO:0000256" key="2">
    <source>
        <dbReference type="SAM" id="Phobius"/>
    </source>
</evidence>
<feature type="transmembrane region" description="Helical" evidence="2">
    <location>
        <begin position="134"/>
        <end position="152"/>
    </location>
</feature>
<proteinExistence type="predicted"/>
<protein>
    <submittedName>
        <fullName evidence="4">DUF4190 domain-containing protein</fullName>
    </submittedName>
</protein>
<dbReference type="Pfam" id="PF13828">
    <property type="entry name" value="DUF4190"/>
    <property type="match status" value="1"/>
</dbReference>
<evidence type="ECO:0000313" key="4">
    <source>
        <dbReference type="EMBL" id="XCG62712.1"/>
    </source>
</evidence>
<dbReference type="RefSeq" id="WP_353648327.1">
    <property type="nucleotide sequence ID" value="NZ_CP159218.1"/>
</dbReference>
<feature type="compositionally biased region" description="Polar residues" evidence="1">
    <location>
        <begin position="7"/>
        <end position="21"/>
    </location>
</feature>
<name>A0AAU8DNB2_9ACTN</name>
<dbReference type="AlphaFoldDB" id="A0AAU8DNB2"/>
<dbReference type="InterPro" id="IPR025241">
    <property type="entry name" value="DUF4190"/>
</dbReference>
<keyword evidence="2" id="KW-1133">Transmembrane helix</keyword>
<feature type="region of interest" description="Disordered" evidence="1">
    <location>
        <begin position="1"/>
        <end position="42"/>
    </location>
</feature>
<keyword evidence="2" id="KW-0472">Membrane</keyword>
<evidence type="ECO:0000256" key="1">
    <source>
        <dbReference type="SAM" id="MobiDB-lite"/>
    </source>
</evidence>
<keyword evidence="2" id="KW-0812">Transmembrane</keyword>